<keyword evidence="1" id="KW-0472">Membrane</keyword>
<gene>
    <name evidence="2" type="primary">rpoC2b</name>
</gene>
<dbReference type="GeneID" id="26044047"/>
<keyword evidence="2" id="KW-0240">DNA-directed RNA polymerase</keyword>
<dbReference type="RefSeq" id="YP_009170343.1">
    <property type="nucleotide sequence ID" value="NC_028029.1"/>
</dbReference>
<reference evidence="2" key="1">
    <citation type="journal article" date="2015" name="Parasit. Vectors">
        <title>Characterization and annotation of Babesia orientalis apicoplast genome.</title>
        <authorList>
            <person name="Huang Y."/>
            <person name="He L."/>
            <person name="Hu J."/>
            <person name="He P."/>
            <person name="He J."/>
            <person name="Yu L."/>
            <person name="Malobi N."/>
            <person name="Zhou Y."/>
            <person name="Shen B."/>
            <person name="Zhao J."/>
        </authorList>
    </citation>
    <scope>NUCLEOTIDE SEQUENCE</scope>
    <source>
        <strain evidence="2">Wuhan</strain>
    </source>
</reference>
<protein>
    <submittedName>
        <fullName evidence="2">DNA-directed RNA polymerase subunit beta-like subunit</fullName>
    </submittedName>
</protein>
<proteinExistence type="predicted"/>
<dbReference type="EMBL" id="KT428643">
    <property type="protein sequence ID" value="ALE29341.1"/>
    <property type="molecule type" value="Genomic_DNA"/>
</dbReference>
<feature type="transmembrane region" description="Helical" evidence="1">
    <location>
        <begin position="188"/>
        <end position="206"/>
    </location>
</feature>
<keyword evidence="1" id="KW-0812">Transmembrane</keyword>
<sequence length="310" mass="36392">MSFIHNHVKYKTLEKNIKVNYNLINKLNLNFTKYVNNNFMCYFVKNLKHTKLPTYKTKDTNLTKINKLFEGRYPETVLNIGLYTYINIVNKTYITHNNFTVYNIIPVSVTNIKSSYYVNSLALSSGLISFPLSVNDVLNINNYIYYIYKYIYIKNTNSYKSTLSALFYYFIGLFLSILSLYAYNKIKILYSNLIIVVSKLSNFIIINKLHKYTLKYTKLENLKIINIINNSLKMSNYLDLFEYKPYLIGLTKYTMCTAGVLAKLSFQETLRTLQTVLLKTKIDWCVDIKSNLITSNFIPVGSGWYRYFTN</sequence>
<dbReference type="SUPFAM" id="SSF64484">
    <property type="entry name" value="beta and beta-prime subunits of DNA dependent RNA-polymerase"/>
    <property type="match status" value="1"/>
</dbReference>
<dbReference type="AlphaFoldDB" id="A0A0M5LBB6"/>
<dbReference type="GO" id="GO:0000428">
    <property type="term" value="C:DNA-directed RNA polymerase complex"/>
    <property type="evidence" value="ECO:0007669"/>
    <property type="project" value="UniProtKB-KW"/>
</dbReference>
<dbReference type="Gene3D" id="1.10.150.390">
    <property type="match status" value="1"/>
</dbReference>
<feature type="transmembrane region" description="Helical" evidence="1">
    <location>
        <begin position="163"/>
        <end position="182"/>
    </location>
</feature>
<name>A0A0M5LBB6_9APIC</name>
<evidence type="ECO:0000256" key="1">
    <source>
        <dbReference type="SAM" id="Phobius"/>
    </source>
</evidence>
<evidence type="ECO:0000313" key="2">
    <source>
        <dbReference type="EMBL" id="ALE29341.1"/>
    </source>
</evidence>
<accession>A0A0M5LBB6</accession>
<organism evidence="2">
    <name type="scientific">Babesia orientalis</name>
    <dbReference type="NCBI Taxonomy" id="273649"/>
    <lineage>
        <taxon>Eukaryota</taxon>
        <taxon>Sar</taxon>
        <taxon>Alveolata</taxon>
        <taxon>Apicomplexa</taxon>
        <taxon>Aconoidasida</taxon>
        <taxon>Piroplasmida</taxon>
        <taxon>Babesiidae</taxon>
        <taxon>Babesia</taxon>
    </lineage>
</organism>
<keyword evidence="1" id="KW-1133">Transmembrane helix</keyword>
<keyword evidence="2" id="KW-0804">Transcription</keyword>